<dbReference type="Pfam" id="PF00226">
    <property type="entry name" value="DnaJ"/>
    <property type="match status" value="1"/>
</dbReference>
<dbReference type="PROSITE" id="PS00636">
    <property type="entry name" value="DNAJ_1"/>
    <property type="match status" value="1"/>
</dbReference>
<evidence type="ECO:0000313" key="4">
    <source>
        <dbReference type="Proteomes" id="UP000751190"/>
    </source>
</evidence>
<evidence type="ECO:0000259" key="2">
    <source>
        <dbReference type="PROSITE" id="PS50076"/>
    </source>
</evidence>
<comment type="caution">
    <text evidence="3">The sequence shown here is derived from an EMBL/GenBank/DDBJ whole genome shotgun (WGS) entry which is preliminary data.</text>
</comment>
<reference evidence="3" key="1">
    <citation type="submission" date="2021-05" db="EMBL/GenBank/DDBJ databases">
        <title>The genome of the haptophyte Pavlova lutheri (Diacronema luteri, Pavlovales) - a model for lipid biosynthesis in eukaryotic algae.</title>
        <authorList>
            <person name="Hulatt C.J."/>
            <person name="Posewitz M.C."/>
        </authorList>
    </citation>
    <scope>NUCLEOTIDE SEQUENCE</scope>
    <source>
        <strain evidence="3">NIVA-4/92</strain>
    </source>
</reference>
<organism evidence="3 4">
    <name type="scientific">Diacronema lutheri</name>
    <name type="common">Unicellular marine alga</name>
    <name type="synonym">Monochrysis lutheri</name>
    <dbReference type="NCBI Taxonomy" id="2081491"/>
    <lineage>
        <taxon>Eukaryota</taxon>
        <taxon>Haptista</taxon>
        <taxon>Haptophyta</taxon>
        <taxon>Pavlovophyceae</taxon>
        <taxon>Pavlovales</taxon>
        <taxon>Pavlovaceae</taxon>
        <taxon>Diacronema</taxon>
    </lineage>
</organism>
<dbReference type="Gene3D" id="1.10.287.110">
    <property type="entry name" value="DnaJ domain"/>
    <property type="match status" value="1"/>
</dbReference>
<dbReference type="InterPro" id="IPR018253">
    <property type="entry name" value="DnaJ_domain_CS"/>
</dbReference>
<dbReference type="SMART" id="SM00271">
    <property type="entry name" value="DnaJ"/>
    <property type="match status" value="1"/>
</dbReference>
<dbReference type="InterPro" id="IPR052423">
    <property type="entry name" value="EMIR"/>
</dbReference>
<protein>
    <recommendedName>
        <fullName evidence="2">J domain-containing protein</fullName>
    </recommendedName>
</protein>
<dbReference type="CDD" id="cd06257">
    <property type="entry name" value="DnaJ"/>
    <property type="match status" value="1"/>
</dbReference>
<dbReference type="OrthoDB" id="10250354at2759"/>
<dbReference type="InterPro" id="IPR036869">
    <property type="entry name" value="J_dom_sf"/>
</dbReference>
<dbReference type="EMBL" id="JAGTXO010000006">
    <property type="protein sequence ID" value="KAG8467026.1"/>
    <property type="molecule type" value="Genomic_DNA"/>
</dbReference>
<dbReference type="OMA" id="TRKPKHA"/>
<dbReference type="PROSITE" id="PS50076">
    <property type="entry name" value="DNAJ_2"/>
    <property type="match status" value="1"/>
</dbReference>
<sequence length="522" mass="54798">MQPSTAVVLHGSQLSDGPPAASDDLSLSIFSTRRPRDLAAGTSSALKSVTKGVLAGVAGLVAAPVIGAQSDGVQGFFTGLGVGLVGAIALPVAGAAVGVAQIARGAYNSGEAASEAALGKVWSNERRQWEFFSLRAEAMEVLTAPRAGEGARTVDPAAAGGGAGASSGARVAETDLYDVLGVEPTASSAQIKKAYYMLARQLHPDKNPNNPAAKEDFQRVGEAYQCLSNDELRAKYDRCGKEALASTPLLDSSTFFAILFGSEQFEPFVGELQLAMLFGMDGGQLSEAQLAFRQRKREVVCALRLAQLVAMHVHGDESEFIADAHEQAARLAKGSFGDVLLYTIGCAYEGKAAEYFGDGPFAPLSTRLAKLRAHTHTASSAFKLAQAGVRTYSVFKKIEHSIDQSKRGKADAHASLALEVERTGAMALMLESAWRVTVLDIESTLSRVCDKLLQDADVDAAARRRRAEALKVLGGIFCAHGMPDAELDFAAQLKAAMASVESSMMARARAADDAATPGSAAR</sequence>
<dbReference type="InterPro" id="IPR001623">
    <property type="entry name" value="DnaJ_domain"/>
</dbReference>
<evidence type="ECO:0000313" key="3">
    <source>
        <dbReference type="EMBL" id="KAG8467026.1"/>
    </source>
</evidence>
<dbReference type="PRINTS" id="PR00625">
    <property type="entry name" value="JDOMAIN"/>
</dbReference>
<evidence type="ECO:0000256" key="1">
    <source>
        <dbReference type="SAM" id="MobiDB-lite"/>
    </source>
</evidence>
<dbReference type="InterPro" id="IPR026894">
    <property type="entry name" value="DnaJ_X"/>
</dbReference>
<dbReference type="PANTHER" id="PTHR44094">
    <property type="entry name" value="DNAJ HEAT SHOCK N-TERMINAL DOMAIN-CONTAINING PROTEIN"/>
    <property type="match status" value="1"/>
</dbReference>
<name>A0A8J5XPI0_DIALT</name>
<dbReference type="Pfam" id="PF14308">
    <property type="entry name" value="DnaJ-X"/>
    <property type="match status" value="1"/>
</dbReference>
<gene>
    <name evidence="3" type="ORF">KFE25_000342</name>
</gene>
<feature type="region of interest" description="Disordered" evidence="1">
    <location>
        <begin position="1"/>
        <end position="21"/>
    </location>
</feature>
<feature type="domain" description="J" evidence="2">
    <location>
        <begin position="175"/>
        <end position="240"/>
    </location>
</feature>
<dbReference type="Proteomes" id="UP000751190">
    <property type="component" value="Unassembled WGS sequence"/>
</dbReference>
<dbReference type="PANTHER" id="PTHR44094:SF8">
    <property type="entry name" value="DNAJ HEAT SHOCK N-TERMINAL DOMAIN-CONTAINING PROTEIN-RELATED"/>
    <property type="match status" value="1"/>
</dbReference>
<keyword evidence="4" id="KW-1185">Reference proteome</keyword>
<proteinExistence type="predicted"/>
<dbReference type="SUPFAM" id="SSF46565">
    <property type="entry name" value="Chaperone J-domain"/>
    <property type="match status" value="1"/>
</dbReference>
<dbReference type="AlphaFoldDB" id="A0A8J5XPI0"/>
<accession>A0A8J5XPI0</accession>